<accession>A0A090FGE8</accession>
<name>A0A090FGE8_MESPL</name>
<evidence type="ECO:0000313" key="1">
    <source>
        <dbReference type="EMBL" id="CDX43052.1"/>
    </source>
</evidence>
<sequence length="60" mass="6490">MLAPAASTTLRIASDYAAEVGQYEAKAQPPGVCNQCFLHSFPTCAVEPRRSPHQKNLLFG</sequence>
<dbReference type="AlphaFoldDB" id="A0A090FGE8"/>
<dbReference type="EMBL" id="CCNB01000043">
    <property type="protein sequence ID" value="CDX43052.1"/>
    <property type="molecule type" value="Genomic_DNA"/>
</dbReference>
<proteinExistence type="predicted"/>
<organism evidence="1 2">
    <name type="scientific">Mesorhizobium plurifarium</name>
    <dbReference type="NCBI Taxonomy" id="69974"/>
    <lineage>
        <taxon>Bacteria</taxon>
        <taxon>Pseudomonadati</taxon>
        <taxon>Pseudomonadota</taxon>
        <taxon>Alphaproteobacteria</taxon>
        <taxon>Hyphomicrobiales</taxon>
        <taxon>Phyllobacteriaceae</taxon>
        <taxon>Mesorhizobium</taxon>
    </lineage>
</organism>
<gene>
    <name evidence="1" type="ORF">MPLDJ20_60093</name>
</gene>
<dbReference type="Proteomes" id="UP000046373">
    <property type="component" value="Unassembled WGS sequence"/>
</dbReference>
<reference evidence="1 2" key="1">
    <citation type="submission" date="2014-08" db="EMBL/GenBank/DDBJ databases">
        <authorList>
            <person name="Moulin Lionel"/>
        </authorList>
    </citation>
    <scope>NUCLEOTIDE SEQUENCE [LARGE SCALE GENOMIC DNA]</scope>
</reference>
<protein>
    <submittedName>
        <fullName evidence="1">Uncharacterized protein</fullName>
    </submittedName>
</protein>
<evidence type="ECO:0000313" key="2">
    <source>
        <dbReference type="Proteomes" id="UP000046373"/>
    </source>
</evidence>